<reference evidence="1" key="1">
    <citation type="submission" date="2019-05" db="EMBL/GenBank/DDBJ databases">
        <title>The de novo reference genome and transcriptome assemblies of the wild tomato species Solanum chilense.</title>
        <authorList>
            <person name="Stam R."/>
            <person name="Nosenko T."/>
            <person name="Hoerger A.C."/>
            <person name="Stephan W."/>
            <person name="Seidel M.A."/>
            <person name="Kuhn J.M.M."/>
            <person name="Haberer G."/>
            <person name="Tellier A."/>
        </authorList>
    </citation>
    <scope>NUCLEOTIDE SEQUENCE</scope>
    <source>
        <tissue evidence="1">Mature leaves</tissue>
    </source>
</reference>
<name>A0A6N2CEU7_SOLCI</name>
<evidence type="ECO:0008006" key="2">
    <source>
        <dbReference type="Google" id="ProtNLM"/>
    </source>
</evidence>
<gene>
    <name evidence="1" type="ORF">EJD97_010091</name>
</gene>
<proteinExistence type="predicted"/>
<accession>A0A6N2CEU7</accession>
<sequence>MASKVKLQSGSGSQGVKPICATCGKKHFGKCLDSTGGCFGCGRDVHKVRDCLTIVVRVREAKQVPPNAPNVCEPKRNHFYVLQAKANSDENASKL</sequence>
<protein>
    <recommendedName>
        <fullName evidence="2">CCHC-type domain-containing protein</fullName>
    </recommendedName>
</protein>
<dbReference type="EMBL" id="RXGB01000026">
    <property type="protein sequence ID" value="TMX05685.1"/>
    <property type="molecule type" value="Genomic_DNA"/>
</dbReference>
<evidence type="ECO:0000313" key="1">
    <source>
        <dbReference type="EMBL" id="TMX05685.1"/>
    </source>
</evidence>
<dbReference type="AlphaFoldDB" id="A0A6N2CEU7"/>
<comment type="caution">
    <text evidence="1">The sequence shown here is derived from an EMBL/GenBank/DDBJ whole genome shotgun (WGS) entry which is preliminary data.</text>
</comment>
<organism evidence="1">
    <name type="scientific">Solanum chilense</name>
    <name type="common">Tomato</name>
    <name type="synonym">Lycopersicon chilense</name>
    <dbReference type="NCBI Taxonomy" id="4083"/>
    <lineage>
        <taxon>Eukaryota</taxon>
        <taxon>Viridiplantae</taxon>
        <taxon>Streptophyta</taxon>
        <taxon>Embryophyta</taxon>
        <taxon>Tracheophyta</taxon>
        <taxon>Spermatophyta</taxon>
        <taxon>Magnoliopsida</taxon>
        <taxon>eudicotyledons</taxon>
        <taxon>Gunneridae</taxon>
        <taxon>Pentapetalae</taxon>
        <taxon>asterids</taxon>
        <taxon>lamiids</taxon>
        <taxon>Solanales</taxon>
        <taxon>Solanaceae</taxon>
        <taxon>Solanoideae</taxon>
        <taxon>Solaneae</taxon>
        <taxon>Solanum</taxon>
        <taxon>Solanum subgen. Lycopersicon</taxon>
    </lineage>
</organism>